<dbReference type="PRINTS" id="PR00502">
    <property type="entry name" value="NUDIXFAMILY"/>
</dbReference>
<sequence>MRQRFWARLRGRLFHAWFLLRRPMTFGVRGVIHDAGNNAVFLVRHTYVPGWHFPGGGVEAGETALESLGRELVEEANIELLSMPVLKSLHFNRQSSRRDHVAVYLITDYRQTAPKKPDAEVAEAGFFPIDALPEETTPATRRRIAELFAGEPTAAYW</sequence>
<dbReference type="Gene3D" id="3.90.79.10">
    <property type="entry name" value="Nucleoside Triphosphate Pyrophosphohydrolase"/>
    <property type="match status" value="1"/>
</dbReference>
<dbReference type="InterPro" id="IPR015797">
    <property type="entry name" value="NUDIX_hydrolase-like_dom_sf"/>
</dbReference>
<reference evidence="4 5" key="1">
    <citation type="submission" date="2024-01" db="EMBL/GenBank/DDBJ databases">
        <title>New evidence supports the origin of RcGTA from prophage.</title>
        <authorList>
            <person name="Xu Y."/>
            <person name="Liu B."/>
            <person name="Chen F."/>
        </authorList>
    </citation>
    <scope>NUCLEOTIDE SEQUENCE [LARGE SCALE GENOMIC DNA]</scope>
    <source>
        <strain evidence="4 5">CBW1107-2</strain>
    </source>
</reference>
<keyword evidence="2" id="KW-0378">Hydrolase</keyword>
<accession>A0ABV3WWT2</accession>
<dbReference type="EMBL" id="JAZHFV010000006">
    <property type="protein sequence ID" value="MEX4009120.1"/>
    <property type="molecule type" value="Genomic_DNA"/>
</dbReference>
<protein>
    <submittedName>
        <fullName evidence="4">NUDIX domain-containing protein</fullName>
    </submittedName>
</protein>
<evidence type="ECO:0000259" key="3">
    <source>
        <dbReference type="PROSITE" id="PS51462"/>
    </source>
</evidence>
<evidence type="ECO:0000313" key="5">
    <source>
        <dbReference type="Proteomes" id="UP001559025"/>
    </source>
</evidence>
<evidence type="ECO:0000256" key="1">
    <source>
        <dbReference type="ARBA" id="ARBA00001946"/>
    </source>
</evidence>
<dbReference type="InterPro" id="IPR020476">
    <property type="entry name" value="Nudix_hydrolase"/>
</dbReference>
<comment type="caution">
    <text evidence="4">The sequence shown here is derived from an EMBL/GenBank/DDBJ whole genome shotgun (WGS) entry which is preliminary data.</text>
</comment>
<dbReference type="RefSeq" id="WP_368804573.1">
    <property type="nucleotide sequence ID" value="NZ_JAZHFV010000006.1"/>
</dbReference>
<dbReference type="PANTHER" id="PTHR43046">
    <property type="entry name" value="GDP-MANNOSE MANNOSYL HYDROLASE"/>
    <property type="match status" value="1"/>
</dbReference>
<comment type="cofactor">
    <cofactor evidence="1">
        <name>Mg(2+)</name>
        <dbReference type="ChEBI" id="CHEBI:18420"/>
    </cofactor>
</comment>
<dbReference type="Pfam" id="PF00293">
    <property type="entry name" value="NUDIX"/>
    <property type="match status" value="1"/>
</dbReference>
<dbReference type="PROSITE" id="PS51462">
    <property type="entry name" value="NUDIX"/>
    <property type="match status" value="1"/>
</dbReference>
<organism evidence="4 5">
    <name type="scientific">Neoaquamicrobium sediminum</name>
    <dbReference type="NCBI Taxonomy" id="1849104"/>
    <lineage>
        <taxon>Bacteria</taxon>
        <taxon>Pseudomonadati</taxon>
        <taxon>Pseudomonadota</taxon>
        <taxon>Alphaproteobacteria</taxon>
        <taxon>Hyphomicrobiales</taxon>
        <taxon>Phyllobacteriaceae</taxon>
        <taxon>Neoaquamicrobium</taxon>
    </lineage>
</organism>
<evidence type="ECO:0000313" key="4">
    <source>
        <dbReference type="EMBL" id="MEX4009120.1"/>
    </source>
</evidence>
<proteinExistence type="predicted"/>
<dbReference type="Proteomes" id="UP001559025">
    <property type="component" value="Unassembled WGS sequence"/>
</dbReference>
<dbReference type="PANTHER" id="PTHR43046:SF14">
    <property type="entry name" value="MUTT_NUDIX FAMILY PROTEIN"/>
    <property type="match status" value="1"/>
</dbReference>
<name>A0ABV3WWT2_9HYPH</name>
<evidence type="ECO:0000256" key="2">
    <source>
        <dbReference type="ARBA" id="ARBA00022801"/>
    </source>
</evidence>
<gene>
    <name evidence="4" type="ORF">V1479_17550</name>
</gene>
<dbReference type="CDD" id="cd04680">
    <property type="entry name" value="NUDIX_Hydrolase"/>
    <property type="match status" value="1"/>
</dbReference>
<dbReference type="SUPFAM" id="SSF55811">
    <property type="entry name" value="Nudix"/>
    <property type="match status" value="1"/>
</dbReference>
<dbReference type="InterPro" id="IPR000086">
    <property type="entry name" value="NUDIX_hydrolase_dom"/>
</dbReference>
<feature type="domain" description="Nudix hydrolase" evidence="3">
    <location>
        <begin position="23"/>
        <end position="150"/>
    </location>
</feature>
<keyword evidence="5" id="KW-1185">Reference proteome</keyword>